<sequence>MLIVLIYYVSLSILQILYVTGISVSWSSPSILYSSINSKSVPIYNGNVQQESSTIKPFRVSGSTLTSLNKIDNLDTEISSNRGLGMNTNKIIVSKKGQLKDNKGDDVSKYTITNIQPSELSNESSQSSKISNFNIPVQINGPRLSNSYHGTNKISETGRINDVSNLYKSNNDADIGLDTTFGSIHFDGLNNGKRSRSGREEEKNKGFSGSKEFISINSKTKGRRGRPSEEEEGDRSNESRKFVEQNDGRVGEYGGEESGGSGSIGLIRFGKKNEGGLGGSGVGFSGSKGSISFGSRSNGRADRYSGEESEGSGSGGFIGYGRKNERWAGGSGGEEKGNIEFNGLKGSIRFGSKGNGRAGGFGGEVKGGIRFNGPNGSIRFDGKNEGEIGGFGEKNIKISGGHRANRSSRSRNIGGKRNFKLSIGGIQLGAENGEISRSNSILSKITGKNYGSRRFGGNSNSDKFVGDSGMSEVGGSKLFGEKMNKFSKTGGIYEDRNLDDYNENRSVKEYGTSEVRFGEYSSLGNSGLESSSKCIFFLVSHRTLKGRWKFVSHFPDVI</sequence>
<keyword evidence="2" id="KW-0472">Membrane</keyword>
<feature type="compositionally biased region" description="Basic and acidic residues" evidence="1">
    <location>
        <begin position="234"/>
        <end position="250"/>
    </location>
</feature>
<dbReference type="OrthoDB" id="6627361at2759"/>
<keyword evidence="2" id="KW-0812">Transmembrane</keyword>
<dbReference type="Proteomes" id="UP000475862">
    <property type="component" value="Unassembled WGS sequence"/>
</dbReference>
<feature type="region of interest" description="Disordered" evidence="1">
    <location>
        <begin position="391"/>
        <end position="413"/>
    </location>
</feature>
<accession>A0A6G0TF33</accession>
<evidence type="ECO:0000256" key="1">
    <source>
        <dbReference type="SAM" id="MobiDB-lite"/>
    </source>
</evidence>
<feature type="compositionally biased region" description="Low complexity" evidence="1">
    <location>
        <begin position="287"/>
        <end position="297"/>
    </location>
</feature>
<protein>
    <submittedName>
        <fullName evidence="3">Uncharacterized protein</fullName>
    </submittedName>
</protein>
<keyword evidence="4" id="KW-1185">Reference proteome</keyword>
<gene>
    <name evidence="3" type="ORF">AGLY_010834</name>
</gene>
<dbReference type="EMBL" id="VYZN01000041">
    <property type="protein sequence ID" value="KAE9531628.1"/>
    <property type="molecule type" value="Genomic_DNA"/>
</dbReference>
<feature type="transmembrane region" description="Helical" evidence="2">
    <location>
        <begin position="5"/>
        <end position="26"/>
    </location>
</feature>
<feature type="compositionally biased region" description="Gly residues" evidence="1">
    <location>
        <begin position="251"/>
        <end position="263"/>
    </location>
</feature>
<reference evidence="3 4" key="1">
    <citation type="submission" date="2019-08" db="EMBL/GenBank/DDBJ databases">
        <title>The genome of the soybean aphid Biotype 1, its phylome, world population structure and adaptation to the North American continent.</title>
        <authorList>
            <person name="Giordano R."/>
            <person name="Donthu R.K."/>
            <person name="Hernandez A.G."/>
            <person name="Wright C.L."/>
            <person name="Zimin A.V."/>
        </authorList>
    </citation>
    <scope>NUCLEOTIDE SEQUENCE [LARGE SCALE GENOMIC DNA]</scope>
    <source>
        <tissue evidence="3">Whole aphids</tissue>
    </source>
</reference>
<proteinExistence type="predicted"/>
<evidence type="ECO:0000256" key="2">
    <source>
        <dbReference type="SAM" id="Phobius"/>
    </source>
</evidence>
<feature type="region of interest" description="Disordered" evidence="1">
    <location>
        <begin position="184"/>
        <end position="265"/>
    </location>
</feature>
<organism evidence="3 4">
    <name type="scientific">Aphis glycines</name>
    <name type="common">Soybean aphid</name>
    <dbReference type="NCBI Taxonomy" id="307491"/>
    <lineage>
        <taxon>Eukaryota</taxon>
        <taxon>Metazoa</taxon>
        <taxon>Ecdysozoa</taxon>
        <taxon>Arthropoda</taxon>
        <taxon>Hexapoda</taxon>
        <taxon>Insecta</taxon>
        <taxon>Pterygota</taxon>
        <taxon>Neoptera</taxon>
        <taxon>Paraneoptera</taxon>
        <taxon>Hemiptera</taxon>
        <taxon>Sternorrhyncha</taxon>
        <taxon>Aphidomorpha</taxon>
        <taxon>Aphidoidea</taxon>
        <taxon>Aphididae</taxon>
        <taxon>Aphidini</taxon>
        <taxon>Aphis</taxon>
        <taxon>Aphis</taxon>
    </lineage>
</organism>
<name>A0A6G0TF33_APHGL</name>
<feature type="region of interest" description="Disordered" evidence="1">
    <location>
        <begin position="280"/>
        <end position="320"/>
    </location>
</feature>
<evidence type="ECO:0000313" key="3">
    <source>
        <dbReference type="EMBL" id="KAE9531628.1"/>
    </source>
</evidence>
<comment type="caution">
    <text evidence="3">The sequence shown here is derived from an EMBL/GenBank/DDBJ whole genome shotgun (WGS) entry which is preliminary data.</text>
</comment>
<keyword evidence="2" id="KW-1133">Transmembrane helix</keyword>
<evidence type="ECO:0000313" key="4">
    <source>
        <dbReference type="Proteomes" id="UP000475862"/>
    </source>
</evidence>
<dbReference type="AlphaFoldDB" id="A0A6G0TF33"/>